<evidence type="ECO:0000313" key="3">
    <source>
        <dbReference type="Proteomes" id="UP000887013"/>
    </source>
</evidence>
<dbReference type="AlphaFoldDB" id="A0A8X6QYE4"/>
<evidence type="ECO:0000313" key="2">
    <source>
        <dbReference type="EMBL" id="GFU38336.1"/>
    </source>
</evidence>
<dbReference type="PANTHER" id="PTHR47272:SF2">
    <property type="entry name" value="PIGGYBAC TRANSPOSABLE ELEMENT-DERIVED PROTEIN 3-LIKE"/>
    <property type="match status" value="1"/>
</dbReference>
<dbReference type="PANTHER" id="PTHR47272">
    <property type="entry name" value="DDE_TNP_1_7 DOMAIN-CONTAINING PROTEIN"/>
    <property type="match status" value="1"/>
</dbReference>
<feature type="compositionally biased region" description="Basic and acidic residues" evidence="1">
    <location>
        <begin position="90"/>
        <end position="102"/>
    </location>
</feature>
<sequence>MEGVDLMISFTGRYSIRIKSRKWTMRLFCYFPDMTVINAWVLPKKVSAMKGKSQKDIMTLVDFRTELADTLCQYQSRSENKRGRRSTNSRQEKTPEPSERPRSVVQALSSTGEHYDRVGHEKSFIDSRDNCKYKKCRKHTSWICKNVSLCDSKKKPMFRIISRLSTLPISATYVWPQCLKY</sequence>
<name>A0A8X6QYE4_NEPPI</name>
<keyword evidence="3" id="KW-1185">Reference proteome</keyword>
<proteinExistence type="predicted"/>
<evidence type="ECO:0000256" key="1">
    <source>
        <dbReference type="SAM" id="MobiDB-lite"/>
    </source>
</evidence>
<reference evidence="2" key="1">
    <citation type="submission" date="2020-08" db="EMBL/GenBank/DDBJ databases">
        <title>Multicomponent nature underlies the extraordinary mechanical properties of spider dragline silk.</title>
        <authorList>
            <person name="Kono N."/>
            <person name="Nakamura H."/>
            <person name="Mori M."/>
            <person name="Yoshida Y."/>
            <person name="Ohtoshi R."/>
            <person name="Malay A.D."/>
            <person name="Moran D.A.P."/>
            <person name="Tomita M."/>
            <person name="Numata K."/>
            <person name="Arakawa K."/>
        </authorList>
    </citation>
    <scope>NUCLEOTIDE SEQUENCE</scope>
</reference>
<protein>
    <submittedName>
        <fullName evidence="2">Chimeric ERCC6-PGBD3 protein</fullName>
    </submittedName>
</protein>
<organism evidence="2 3">
    <name type="scientific">Nephila pilipes</name>
    <name type="common">Giant wood spider</name>
    <name type="synonym">Nephila maculata</name>
    <dbReference type="NCBI Taxonomy" id="299642"/>
    <lineage>
        <taxon>Eukaryota</taxon>
        <taxon>Metazoa</taxon>
        <taxon>Ecdysozoa</taxon>
        <taxon>Arthropoda</taxon>
        <taxon>Chelicerata</taxon>
        <taxon>Arachnida</taxon>
        <taxon>Araneae</taxon>
        <taxon>Araneomorphae</taxon>
        <taxon>Entelegynae</taxon>
        <taxon>Araneoidea</taxon>
        <taxon>Nephilidae</taxon>
        <taxon>Nephila</taxon>
    </lineage>
</organism>
<comment type="caution">
    <text evidence="2">The sequence shown here is derived from an EMBL/GenBank/DDBJ whole genome shotgun (WGS) entry which is preliminary data.</text>
</comment>
<gene>
    <name evidence="2" type="primary">CSB-PGBD3</name>
    <name evidence="2" type="ORF">NPIL_156511</name>
</gene>
<feature type="region of interest" description="Disordered" evidence="1">
    <location>
        <begin position="76"/>
        <end position="104"/>
    </location>
</feature>
<dbReference type="EMBL" id="BMAW01084357">
    <property type="protein sequence ID" value="GFU38336.1"/>
    <property type="molecule type" value="Genomic_DNA"/>
</dbReference>
<dbReference type="OrthoDB" id="122438at2759"/>
<accession>A0A8X6QYE4</accession>
<dbReference type="Proteomes" id="UP000887013">
    <property type="component" value="Unassembled WGS sequence"/>
</dbReference>